<evidence type="ECO:0000256" key="1">
    <source>
        <dbReference type="ARBA" id="ARBA00007074"/>
    </source>
</evidence>
<dbReference type="AlphaFoldDB" id="A0A0J9E294"/>
<dbReference type="Proteomes" id="UP000037178">
    <property type="component" value="Unassembled WGS sequence"/>
</dbReference>
<dbReference type="GO" id="GO:0008234">
    <property type="term" value="F:cysteine-type peptidase activity"/>
    <property type="evidence" value="ECO:0007669"/>
    <property type="project" value="UniProtKB-KW"/>
</dbReference>
<evidence type="ECO:0000256" key="2">
    <source>
        <dbReference type="ARBA" id="ARBA00022670"/>
    </source>
</evidence>
<evidence type="ECO:0000256" key="6">
    <source>
        <dbReference type="ARBA" id="ARBA00022833"/>
    </source>
</evidence>
<evidence type="ECO:0000259" key="8">
    <source>
        <dbReference type="PROSITE" id="PS51935"/>
    </source>
</evidence>
<dbReference type="STRING" id="1675527.AIOL_001939"/>
<dbReference type="OrthoDB" id="1494599at2"/>
<dbReference type="GO" id="GO:0008235">
    <property type="term" value="F:metalloexopeptidase activity"/>
    <property type="evidence" value="ECO:0007669"/>
    <property type="project" value="TreeGrafter"/>
</dbReference>
<reference evidence="9 10" key="1">
    <citation type="submission" date="2015-06" db="EMBL/GenBank/DDBJ databases">
        <title>Draft genome sequence of an Alphaproteobacteria species associated to the Mediterranean sponge Oscarella lobularis.</title>
        <authorList>
            <person name="Jourda C."/>
            <person name="Santini S."/>
            <person name="Claverie J.-M."/>
        </authorList>
    </citation>
    <scope>NUCLEOTIDE SEQUENCE [LARGE SCALE GENOMIC DNA]</scope>
    <source>
        <strain evidence="9">IGS</strain>
    </source>
</reference>
<evidence type="ECO:0000313" key="9">
    <source>
        <dbReference type="EMBL" id="KMW56981.1"/>
    </source>
</evidence>
<dbReference type="InterPro" id="IPR038765">
    <property type="entry name" value="Papain-like_cys_pep_sf"/>
</dbReference>
<gene>
    <name evidence="9" type="ORF">AIOL_001939</name>
</gene>
<name>A0A0J9E294_9RHOB</name>
<protein>
    <submittedName>
        <fullName evidence="9">Phage tail assembly protein</fullName>
    </submittedName>
</protein>
<dbReference type="PROSITE" id="PS51935">
    <property type="entry name" value="NLPC_P60"/>
    <property type="match status" value="1"/>
</dbReference>
<evidence type="ECO:0000313" key="10">
    <source>
        <dbReference type="Proteomes" id="UP000037178"/>
    </source>
</evidence>
<dbReference type="PANTHER" id="PTHR34858:SF1">
    <property type="entry name" value="CYSO-CYSTEINE PEPTIDASE"/>
    <property type="match status" value="1"/>
</dbReference>
<dbReference type="PATRIC" id="fig|1675527.3.peg.2038"/>
<keyword evidence="10" id="KW-1185">Reference proteome</keyword>
<feature type="domain" description="NlpC/P60" evidence="8">
    <location>
        <begin position="98"/>
        <end position="258"/>
    </location>
</feature>
<dbReference type="Gene3D" id="3.40.140.10">
    <property type="entry name" value="Cytidine Deaminase, domain 2"/>
    <property type="match status" value="1"/>
</dbReference>
<proteinExistence type="inferred from homology"/>
<accession>A0A0J9E294</accession>
<evidence type="ECO:0000256" key="4">
    <source>
        <dbReference type="ARBA" id="ARBA00022801"/>
    </source>
</evidence>
<comment type="similarity">
    <text evidence="1">Belongs to the peptidase C40 family.</text>
</comment>
<keyword evidence="4" id="KW-0378">Hydrolase</keyword>
<dbReference type="GO" id="GO:0008270">
    <property type="term" value="F:zinc ion binding"/>
    <property type="evidence" value="ECO:0007669"/>
    <property type="project" value="TreeGrafter"/>
</dbReference>
<keyword evidence="6" id="KW-0862">Zinc</keyword>
<dbReference type="GO" id="GO:0006508">
    <property type="term" value="P:proteolysis"/>
    <property type="evidence" value="ECO:0007669"/>
    <property type="project" value="UniProtKB-KW"/>
</dbReference>
<dbReference type="Pfam" id="PF14464">
    <property type="entry name" value="Prok-JAB"/>
    <property type="match status" value="1"/>
</dbReference>
<keyword evidence="2" id="KW-0645">Protease</keyword>
<dbReference type="InterPro" id="IPR051929">
    <property type="entry name" value="VirAsm_ModProt"/>
</dbReference>
<evidence type="ECO:0000256" key="7">
    <source>
        <dbReference type="ARBA" id="ARBA00023049"/>
    </source>
</evidence>
<dbReference type="Pfam" id="PF00877">
    <property type="entry name" value="NLPC_P60"/>
    <property type="match status" value="1"/>
</dbReference>
<dbReference type="EMBL" id="LFTY01000002">
    <property type="protein sequence ID" value="KMW56981.1"/>
    <property type="molecule type" value="Genomic_DNA"/>
</dbReference>
<dbReference type="PANTHER" id="PTHR34858">
    <property type="entry name" value="CYSO-CYSTEINE PEPTIDASE"/>
    <property type="match status" value="1"/>
</dbReference>
<evidence type="ECO:0000256" key="3">
    <source>
        <dbReference type="ARBA" id="ARBA00022723"/>
    </source>
</evidence>
<sequence>MFHPEFFRKPCAPFTADVLRDAGAWASAARPNEACGLVRAGRFVPCENVAEDPSVAFEVPTKDLAQAYTAGDLEGVVHSHPGGPWWPSEADMAAQIETGVPWAILVPGDDGAELACHWGAPRPPVFHDGLHVPRAFLHGVSDCYSLVADYYAEQGGPSLPAFARQWEWWASPETPGGLYLDNLEAQGFEVLSTAPQEYAELARPGDAYLMAVRSKVPNHAGIYLGDGLLLEHMHGNLSHREPIARKLKHITHWLRPKG</sequence>
<keyword evidence="3" id="KW-0479">Metal-binding</keyword>
<organism evidence="9 10">
    <name type="scientific">Candidatus Rhodobacter oscarellae</name>
    <dbReference type="NCBI Taxonomy" id="1675527"/>
    <lineage>
        <taxon>Bacteria</taxon>
        <taxon>Pseudomonadati</taxon>
        <taxon>Pseudomonadota</taxon>
        <taxon>Alphaproteobacteria</taxon>
        <taxon>Rhodobacterales</taxon>
        <taxon>Rhodobacter group</taxon>
        <taxon>Rhodobacter</taxon>
    </lineage>
</organism>
<evidence type="ECO:0000256" key="5">
    <source>
        <dbReference type="ARBA" id="ARBA00022807"/>
    </source>
</evidence>
<dbReference type="CDD" id="cd08073">
    <property type="entry name" value="MPN_NLPC_P60"/>
    <property type="match status" value="1"/>
</dbReference>
<dbReference type="SUPFAM" id="SSF54001">
    <property type="entry name" value="Cysteine proteinases"/>
    <property type="match status" value="1"/>
</dbReference>
<comment type="caution">
    <text evidence="9">The sequence shown here is derived from an EMBL/GenBank/DDBJ whole genome shotgun (WGS) entry which is preliminary data.</text>
</comment>
<dbReference type="InterPro" id="IPR028090">
    <property type="entry name" value="JAB_dom_prok"/>
</dbReference>
<dbReference type="InterPro" id="IPR000064">
    <property type="entry name" value="NLP_P60_dom"/>
</dbReference>
<keyword evidence="5" id="KW-0788">Thiol protease</keyword>
<dbReference type="SUPFAM" id="SSF102712">
    <property type="entry name" value="JAB1/MPN domain"/>
    <property type="match status" value="1"/>
</dbReference>
<keyword evidence="7" id="KW-0482">Metalloprotease</keyword>
<dbReference type="Gene3D" id="3.90.1720.10">
    <property type="entry name" value="endopeptidase domain like (from Nostoc punctiforme)"/>
    <property type="match status" value="1"/>
</dbReference>